<dbReference type="EMBL" id="KN840711">
    <property type="protein sequence ID" value="KIP02028.1"/>
    <property type="molecule type" value="Genomic_DNA"/>
</dbReference>
<gene>
    <name evidence="2" type="ORF">PHLGIDRAFT_122821</name>
</gene>
<feature type="compositionally biased region" description="Acidic residues" evidence="1">
    <location>
        <begin position="128"/>
        <end position="157"/>
    </location>
</feature>
<accession>A0A0C3PAY6</accession>
<feature type="region of interest" description="Disordered" evidence="1">
    <location>
        <begin position="48"/>
        <end position="84"/>
    </location>
</feature>
<reference evidence="2 3" key="1">
    <citation type="journal article" date="2014" name="PLoS Genet.">
        <title>Analysis of the Phlebiopsis gigantea genome, transcriptome and secretome provides insight into its pioneer colonization strategies of wood.</title>
        <authorList>
            <person name="Hori C."/>
            <person name="Ishida T."/>
            <person name="Igarashi K."/>
            <person name="Samejima M."/>
            <person name="Suzuki H."/>
            <person name="Master E."/>
            <person name="Ferreira P."/>
            <person name="Ruiz-Duenas F.J."/>
            <person name="Held B."/>
            <person name="Canessa P."/>
            <person name="Larrondo L.F."/>
            <person name="Schmoll M."/>
            <person name="Druzhinina I.S."/>
            <person name="Kubicek C.P."/>
            <person name="Gaskell J.A."/>
            <person name="Kersten P."/>
            <person name="St John F."/>
            <person name="Glasner J."/>
            <person name="Sabat G."/>
            <person name="Splinter BonDurant S."/>
            <person name="Syed K."/>
            <person name="Yadav J."/>
            <person name="Mgbeahuruike A.C."/>
            <person name="Kovalchuk A."/>
            <person name="Asiegbu F.O."/>
            <person name="Lackner G."/>
            <person name="Hoffmeister D."/>
            <person name="Rencoret J."/>
            <person name="Gutierrez A."/>
            <person name="Sun H."/>
            <person name="Lindquist E."/>
            <person name="Barry K."/>
            <person name="Riley R."/>
            <person name="Grigoriev I.V."/>
            <person name="Henrissat B."/>
            <person name="Kues U."/>
            <person name="Berka R.M."/>
            <person name="Martinez A.T."/>
            <person name="Covert S.F."/>
            <person name="Blanchette R.A."/>
            <person name="Cullen D."/>
        </authorList>
    </citation>
    <scope>NUCLEOTIDE SEQUENCE [LARGE SCALE GENOMIC DNA]</scope>
    <source>
        <strain evidence="2 3">11061_1 CR5-6</strain>
    </source>
</reference>
<proteinExistence type="predicted"/>
<sequence length="170" mass="18884">MDTVVKKAFAGCRLEDPDLNLSQESLESRKTAQLLRTIEQEEPEFWAELRQSSGKSQLEPLTDLESDDTQPEDPFADKIEPDDNVDVPIDIVKTQILSGAFAHLPDAYVVKANGTLVSVADECRLDGDWSDMESVDEDFDETGAESDSSDEGDESDFDSPPPKRQQILSF</sequence>
<organism evidence="2 3">
    <name type="scientific">Phlebiopsis gigantea (strain 11061_1 CR5-6)</name>
    <name type="common">White-rot fungus</name>
    <name type="synonym">Peniophora gigantea</name>
    <dbReference type="NCBI Taxonomy" id="745531"/>
    <lineage>
        <taxon>Eukaryota</taxon>
        <taxon>Fungi</taxon>
        <taxon>Dikarya</taxon>
        <taxon>Basidiomycota</taxon>
        <taxon>Agaricomycotina</taxon>
        <taxon>Agaricomycetes</taxon>
        <taxon>Polyporales</taxon>
        <taxon>Phanerochaetaceae</taxon>
        <taxon>Phlebiopsis</taxon>
    </lineage>
</organism>
<protein>
    <submittedName>
        <fullName evidence="2">Uncharacterized protein</fullName>
    </submittedName>
</protein>
<evidence type="ECO:0000313" key="3">
    <source>
        <dbReference type="Proteomes" id="UP000053257"/>
    </source>
</evidence>
<keyword evidence="3" id="KW-1185">Reference proteome</keyword>
<evidence type="ECO:0000313" key="2">
    <source>
        <dbReference type="EMBL" id="KIP02028.1"/>
    </source>
</evidence>
<name>A0A0C3PAY6_PHLG1</name>
<dbReference type="AlphaFoldDB" id="A0A0C3PAY6"/>
<dbReference type="HOGENOM" id="CLU_1571220_0_0_1"/>
<feature type="compositionally biased region" description="Acidic residues" evidence="1">
    <location>
        <begin position="62"/>
        <end position="71"/>
    </location>
</feature>
<feature type="region of interest" description="Disordered" evidence="1">
    <location>
        <begin position="128"/>
        <end position="170"/>
    </location>
</feature>
<dbReference type="Proteomes" id="UP000053257">
    <property type="component" value="Unassembled WGS sequence"/>
</dbReference>
<evidence type="ECO:0000256" key="1">
    <source>
        <dbReference type="SAM" id="MobiDB-lite"/>
    </source>
</evidence>
<dbReference type="OrthoDB" id="2767693at2759"/>